<evidence type="ECO:0000313" key="3">
    <source>
        <dbReference type="Proteomes" id="UP000075606"/>
    </source>
</evidence>
<dbReference type="InterPro" id="IPR012349">
    <property type="entry name" value="Split_barrel_FMN-bd"/>
</dbReference>
<feature type="region of interest" description="Disordered" evidence="1">
    <location>
        <begin position="197"/>
        <end position="224"/>
    </location>
</feature>
<proteinExistence type="predicted"/>
<gene>
    <name evidence="2" type="ORF">AWW68_07830</name>
</gene>
<dbReference type="AlphaFoldDB" id="A0A150XAM3"/>
<evidence type="ECO:0008006" key="4">
    <source>
        <dbReference type="Google" id="ProtNLM"/>
    </source>
</evidence>
<reference evidence="2 3" key="1">
    <citation type="submission" date="2016-01" db="EMBL/GenBank/DDBJ databases">
        <title>Genome sequencing of Roseivirga spongicola UST030701-084.</title>
        <authorList>
            <person name="Selvaratnam C."/>
            <person name="Thevarajoo S."/>
            <person name="Goh K.M."/>
            <person name="Ee R."/>
            <person name="Chan K.-G."/>
            <person name="Chong C.S."/>
        </authorList>
    </citation>
    <scope>NUCLEOTIDE SEQUENCE [LARGE SCALE GENOMIC DNA]</scope>
    <source>
        <strain evidence="2 3">UST030701-084</strain>
    </source>
</reference>
<accession>A0A150XAM3</accession>
<keyword evidence="3" id="KW-1185">Reference proteome</keyword>
<dbReference type="SUPFAM" id="SSF50475">
    <property type="entry name" value="FMN-binding split barrel"/>
    <property type="match status" value="1"/>
</dbReference>
<evidence type="ECO:0000313" key="2">
    <source>
        <dbReference type="EMBL" id="KYG75736.1"/>
    </source>
</evidence>
<dbReference type="Proteomes" id="UP000075606">
    <property type="component" value="Unassembled WGS sequence"/>
</dbReference>
<dbReference type="RefSeq" id="WP_068219509.1">
    <property type="nucleotide sequence ID" value="NZ_LRPC01000012.1"/>
</dbReference>
<comment type="caution">
    <text evidence="2">The sequence shown here is derived from an EMBL/GenBank/DDBJ whole genome shotgun (WGS) entry which is preliminary data.</text>
</comment>
<dbReference type="Gene3D" id="2.30.110.10">
    <property type="entry name" value="Electron Transport, Fmn-binding Protein, Chain A"/>
    <property type="match status" value="1"/>
</dbReference>
<feature type="compositionally biased region" description="Polar residues" evidence="1">
    <location>
        <begin position="215"/>
        <end position="224"/>
    </location>
</feature>
<evidence type="ECO:0000256" key="1">
    <source>
        <dbReference type="SAM" id="MobiDB-lite"/>
    </source>
</evidence>
<dbReference type="PANTHER" id="PTHR34071:SF2">
    <property type="entry name" value="FLAVIN-NUCLEOTIDE-BINDING PROTEIN"/>
    <property type="match status" value="1"/>
</dbReference>
<dbReference type="PANTHER" id="PTHR34071">
    <property type="entry name" value="5-NITROIMIDAZOLE ANTIBIOTICS RESISTANCE PROTEIN, NIMA-FAMILY-RELATED PROTEIN-RELATED"/>
    <property type="match status" value="1"/>
</dbReference>
<protein>
    <recommendedName>
        <fullName evidence="4">Flavin-nucleotide-binding protein</fullName>
    </recommendedName>
</protein>
<organism evidence="2 3">
    <name type="scientific">Roseivirga spongicola</name>
    <dbReference type="NCBI Taxonomy" id="333140"/>
    <lineage>
        <taxon>Bacteria</taxon>
        <taxon>Pseudomonadati</taxon>
        <taxon>Bacteroidota</taxon>
        <taxon>Cytophagia</taxon>
        <taxon>Cytophagales</taxon>
        <taxon>Roseivirgaceae</taxon>
        <taxon>Roseivirga</taxon>
    </lineage>
</organism>
<dbReference type="EMBL" id="LRPC01000012">
    <property type="protein sequence ID" value="KYG75736.1"/>
    <property type="molecule type" value="Genomic_DNA"/>
</dbReference>
<name>A0A150XAM3_9BACT</name>
<dbReference type="Pfam" id="PF12900">
    <property type="entry name" value="Pyridox_ox_2"/>
    <property type="match status" value="1"/>
</dbReference>
<dbReference type="InterPro" id="IPR024747">
    <property type="entry name" value="Pyridox_Oxase-rel"/>
</dbReference>
<dbReference type="STRING" id="333140.AWW68_07830"/>
<sequence length="224" mass="25203">MKTFEKKPINKIVRGSKRARYDQEQVYKILDSHFICHIPYVFEGTSIVIPTAYGRKEDSILIHGSLKNRMMLALLEQEKVSLNVTHLDGLVLARSVFHHSVNYRSVNVFGKARLIEADDEKMEALEIITENIIAGRWNEARIPNQKELDATLVMAIDIEDASAKVREVEAADEAADMDLDIWAGVLELEVQPGKLVANSDNKPGLAEPESAKNFRFSNNSVKRG</sequence>
<dbReference type="OrthoDB" id="116031at2"/>